<dbReference type="AlphaFoldDB" id="F0RZB0"/>
<name>F0RZB0_SPHGB</name>
<evidence type="ECO:0000313" key="3">
    <source>
        <dbReference type="EMBL" id="ADY13391.1"/>
    </source>
</evidence>
<accession>F0RZB0</accession>
<evidence type="ECO:0000313" key="4">
    <source>
        <dbReference type="Proteomes" id="UP000008466"/>
    </source>
</evidence>
<keyword evidence="2" id="KW-0119">Carbohydrate metabolism</keyword>
<dbReference type="EMBL" id="CP002541">
    <property type="protein sequence ID" value="ADY13391.1"/>
    <property type="molecule type" value="Genomic_DNA"/>
</dbReference>
<dbReference type="GO" id="GO:0006006">
    <property type="term" value="P:glucose metabolic process"/>
    <property type="evidence" value="ECO:0007669"/>
    <property type="project" value="UniProtKB-KW"/>
</dbReference>
<keyword evidence="2" id="KW-0313">Glucose metabolism</keyword>
<proteinExistence type="inferred from homology"/>
<comment type="similarity">
    <text evidence="1">Belongs to the cycloisomerase 2 family.</text>
</comment>
<dbReference type="GO" id="GO:0017057">
    <property type="term" value="F:6-phosphogluconolactonase activity"/>
    <property type="evidence" value="ECO:0007669"/>
    <property type="project" value="TreeGrafter"/>
</dbReference>
<dbReference type="Gene3D" id="2.130.10.10">
    <property type="entry name" value="YVTN repeat-like/Quinoprotein amine dehydrogenase"/>
    <property type="match status" value="1"/>
</dbReference>
<evidence type="ECO:0000256" key="1">
    <source>
        <dbReference type="ARBA" id="ARBA00005564"/>
    </source>
</evidence>
<dbReference type="PANTHER" id="PTHR30344">
    <property type="entry name" value="6-PHOSPHOGLUCONOLACTONASE-RELATED"/>
    <property type="match status" value="1"/>
</dbReference>
<organism evidence="3 4">
    <name type="scientific">Sphaerochaeta globosa (strain ATCC BAA-1886 / DSM 22777 / Buddy)</name>
    <name type="common">Spirochaeta sp. (strain Buddy)</name>
    <dbReference type="NCBI Taxonomy" id="158189"/>
    <lineage>
        <taxon>Bacteria</taxon>
        <taxon>Pseudomonadati</taxon>
        <taxon>Spirochaetota</taxon>
        <taxon>Spirochaetia</taxon>
        <taxon>Spirochaetales</taxon>
        <taxon>Sphaerochaetaceae</taxon>
        <taxon>Sphaerochaeta</taxon>
    </lineage>
</organism>
<evidence type="ECO:0000256" key="2">
    <source>
        <dbReference type="ARBA" id="ARBA00022526"/>
    </source>
</evidence>
<dbReference type="RefSeq" id="WP_013607241.1">
    <property type="nucleotide sequence ID" value="NC_015152.1"/>
</dbReference>
<dbReference type="eggNOG" id="COG2706">
    <property type="taxonomic scope" value="Bacteria"/>
</dbReference>
<dbReference type="KEGG" id="sbu:SpiBuddy_1566"/>
<reference evidence="4" key="1">
    <citation type="submission" date="2011-02" db="EMBL/GenBank/DDBJ databases">
        <title>Complete sequence of Spirochaeta sp. Buddy.</title>
        <authorList>
            <person name="Lucas S."/>
            <person name="Copeland A."/>
            <person name="Lapidus A."/>
            <person name="Cheng J.-F."/>
            <person name="Goodwin L."/>
            <person name="Pitluck S."/>
            <person name="Zeytun A."/>
            <person name="Detter J.C."/>
            <person name="Han C."/>
            <person name="Tapia R."/>
            <person name="Land M."/>
            <person name="Hauser L."/>
            <person name="Kyrpides N."/>
            <person name="Ivanova N."/>
            <person name="Mikhailova N."/>
            <person name="Pagani I."/>
            <person name="Ritalahti K.M."/>
            <person name="Loeffler F.E."/>
            <person name="Woyke T."/>
        </authorList>
    </citation>
    <scope>NUCLEOTIDE SEQUENCE [LARGE SCALE GENOMIC DNA]</scope>
    <source>
        <strain evidence="4">ATCC BAA-1886 / DSM 22777 / Buddy</strain>
    </source>
</reference>
<dbReference type="OrthoDB" id="9790815at2"/>
<gene>
    <name evidence="3" type="ordered locus">SpiBuddy_1566</name>
</gene>
<protein>
    <submittedName>
        <fullName evidence="3">Lactonase, 7-bladed beta propeller</fullName>
    </submittedName>
</protein>
<dbReference type="HOGENOM" id="CLU_038716_3_0_12"/>
<dbReference type="InterPro" id="IPR011048">
    <property type="entry name" value="Haem_d1_sf"/>
</dbReference>
<dbReference type="Proteomes" id="UP000008466">
    <property type="component" value="Chromosome"/>
</dbReference>
<dbReference type="STRING" id="158189.SpiBuddy_1566"/>
<dbReference type="SUPFAM" id="SSF51004">
    <property type="entry name" value="C-terminal (heme d1) domain of cytochrome cd1-nitrite reductase"/>
    <property type="match status" value="1"/>
</dbReference>
<dbReference type="Pfam" id="PF10282">
    <property type="entry name" value="Lactonase"/>
    <property type="match status" value="1"/>
</dbReference>
<keyword evidence="4" id="KW-1185">Reference proteome</keyword>
<dbReference type="PANTHER" id="PTHR30344:SF1">
    <property type="entry name" value="6-PHOSPHOGLUCONOLACTONASE"/>
    <property type="match status" value="1"/>
</dbReference>
<dbReference type="InterPro" id="IPR015943">
    <property type="entry name" value="WD40/YVTN_repeat-like_dom_sf"/>
</dbReference>
<sequence length="332" mass="36407">MHTLVIGSRVHADKQGINFFSFDEHTGALQHLSGFGGVEYPNFQCFDREKRILYTVSETETDGHVYAYRVSPALTCEKLFCVPSQGDSPCHLALEPTGKGLAVANYADGVFTFLGFGRPDFIETFPGKGKHPNRQQSSHIHSSLWLEAGKSLLVADLGLDRIIWYTDSFTRKHYITVPAGTGPRHLALSLDQGTLFVASELSNEVLVIQLGPEPSVVQTISTLPADFLGENTVADIHLSSDQRFLYCSNRGHNSIAMYALDLSTSSLTLLGHCMVEQEPRNFCISPSDSFVLVGNAGSNSVTVHVIDQITGLLSSAMHRIELIEPVCLTFFD</sequence>
<dbReference type="InterPro" id="IPR050282">
    <property type="entry name" value="Cycloisomerase_2"/>
</dbReference>
<dbReference type="InterPro" id="IPR019405">
    <property type="entry name" value="Lactonase_7-beta_prop"/>
</dbReference>